<keyword evidence="3 8" id="KW-0812">Transmembrane</keyword>
<feature type="signal peptide" evidence="9">
    <location>
        <begin position="1"/>
        <end position="17"/>
    </location>
</feature>
<feature type="transmembrane region" description="Helical" evidence="8">
    <location>
        <begin position="420"/>
        <end position="440"/>
    </location>
</feature>
<dbReference type="GO" id="GO:0005886">
    <property type="term" value="C:plasma membrane"/>
    <property type="evidence" value="ECO:0007669"/>
    <property type="project" value="UniProtKB-SubCell"/>
</dbReference>
<dbReference type="Gene3D" id="1.10.287.70">
    <property type="match status" value="1"/>
</dbReference>
<evidence type="ECO:0000256" key="6">
    <source>
        <dbReference type="ARBA" id="ARBA00023170"/>
    </source>
</evidence>
<feature type="transmembrane region" description="Helical" evidence="8">
    <location>
        <begin position="361"/>
        <end position="379"/>
    </location>
</feature>
<keyword evidence="7" id="KW-0325">Glycoprotein</keyword>
<name>A0AAD7ZAL5_DIPPU</name>
<accession>A0AAD7ZAL5</accession>
<evidence type="ECO:0000256" key="9">
    <source>
        <dbReference type="SAM" id="SignalP"/>
    </source>
</evidence>
<keyword evidence="11" id="KW-1185">Reference proteome</keyword>
<evidence type="ECO:0000313" key="10">
    <source>
        <dbReference type="EMBL" id="KAJ9576981.1"/>
    </source>
</evidence>
<dbReference type="AlphaFoldDB" id="A0AAD7ZAL5"/>
<organism evidence="10 11">
    <name type="scientific">Diploptera punctata</name>
    <name type="common">Pacific beetle cockroach</name>
    <dbReference type="NCBI Taxonomy" id="6984"/>
    <lineage>
        <taxon>Eukaryota</taxon>
        <taxon>Metazoa</taxon>
        <taxon>Ecdysozoa</taxon>
        <taxon>Arthropoda</taxon>
        <taxon>Hexapoda</taxon>
        <taxon>Insecta</taxon>
        <taxon>Pterygota</taxon>
        <taxon>Neoptera</taxon>
        <taxon>Polyneoptera</taxon>
        <taxon>Dictyoptera</taxon>
        <taxon>Blattodea</taxon>
        <taxon>Blaberoidea</taxon>
        <taxon>Blaberidae</taxon>
        <taxon>Diplopterinae</taxon>
        <taxon>Diploptera</taxon>
    </lineage>
</organism>
<keyword evidence="5 8" id="KW-0472">Membrane</keyword>
<evidence type="ECO:0000313" key="11">
    <source>
        <dbReference type="Proteomes" id="UP001233999"/>
    </source>
</evidence>
<evidence type="ECO:0000256" key="1">
    <source>
        <dbReference type="ARBA" id="ARBA00004651"/>
    </source>
</evidence>
<keyword evidence="2" id="KW-1003">Cell membrane</keyword>
<protein>
    <submittedName>
        <fullName evidence="10">Uncharacterized protein</fullName>
    </submittedName>
</protein>
<keyword evidence="4 8" id="KW-1133">Transmembrane helix</keyword>
<dbReference type="InterPro" id="IPR052192">
    <property type="entry name" value="Insect_Ionotropic_Sensory_Rcpt"/>
</dbReference>
<dbReference type="EMBL" id="JASPKZ010009381">
    <property type="protein sequence ID" value="KAJ9576981.1"/>
    <property type="molecule type" value="Genomic_DNA"/>
</dbReference>
<sequence>MMLLLFLQVSVLVAASAFDPEFVHRHTVNCVKSIATKYFHEYKTIAISGPVYKHTDNIHRELSTNNSKNYGISINDWIAKELTLGIYQSGIIWNKVTETDEKIISELKSITPFPVVIFIPDITQDDMENELLAVINLLIKFYSTGETARTIIVLPLTNSFNRKLLFSFLKEGFIPFLGMYDVTIISPRAEYFRPKSKLKKNVHLVSDLYTWLPFTNDQCDQSKELFFLDTWRDEQNGQFQYDRNLFPQKIPNTFSKCPLIYVPLEEFYNNRSKIEWIILNTTFTSLNVTLIYSNNQTSSDVFLLGMLGNVIKRSFNVMQQYKSIKLLLTQPYIYSNLKLYVNCPKKHVLYGNFHKVFNPSLWLLVFMTCIISSMVNYIMHKSIKFKLSDFREISYNFYFIWSILTSVSVPKIPETTRVRLFFLLLVCYSLIMSTIFQSFFTSFLTEPLTERGITTIEELIGKNVTVFSEGEIFNSGFYRLRH</sequence>
<evidence type="ECO:0000256" key="2">
    <source>
        <dbReference type="ARBA" id="ARBA00022475"/>
    </source>
</evidence>
<reference evidence="10" key="2">
    <citation type="submission" date="2023-05" db="EMBL/GenBank/DDBJ databases">
        <authorList>
            <person name="Fouks B."/>
        </authorList>
    </citation>
    <scope>NUCLEOTIDE SEQUENCE</scope>
    <source>
        <strain evidence="10">Stay&amp;Tobe</strain>
        <tissue evidence="10">Testes</tissue>
    </source>
</reference>
<evidence type="ECO:0000256" key="4">
    <source>
        <dbReference type="ARBA" id="ARBA00022989"/>
    </source>
</evidence>
<evidence type="ECO:0000256" key="8">
    <source>
        <dbReference type="SAM" id="Phobius"/>
    </source>
</evidence>
<proteinExistence type="predicted"/>
<evidence type="ECO:0000256" key="7">
    <source>
        <dbReference type="ARBA" id="ARBA00023180"/>
    </source>
</evidence>
<gene>
    <name evidence="10" type="ORF">L9F63_006418</name>
</gene>
<keyword evidence="9" id="KW-0732">Signal</keyword>
<evidence type="ECO:0000256" key="3">
    <source>
        <dbReference type="ARBA" id="ARBA00022692"/>
    </source>
</evidence>
<feature type="chain" id="PRO_5041950391" evidence="9">
    <location>
        <begin position="18"/>
        <end position="482"/>
    </location>
</feature>
<dbReference type="PANTHER" id="PTHR42643:SF39">
    <property type="entry name" value="IONOTROPIC RECEPTOR 56A-RELATED"/>
    <property type="match status" value="1"/>
</dbReference>
<reference evidence="10" key="1">
    <citation type="journal article" date="2023" name="IScience">
        <title>Live-bearing cockroach genome reveals convergent evolutionary mechanisms linked to viviparity in insects and beyond.</title>
        <authorList>
            <person name="Fouks B."/>
            <person name="Harrison M.C."/>
            <person name="Mikhailova A.A."/>
            <person name="Marchal E."/>
            <person name="English S."/>
            <person name="Carruthers M."/>
            <person name="Jennings E.C."/>
            <person name="Chiamaka E.L."/>
            <person name="Frigard R.A."/>
            <person name="Pippel M."/>
            <person name="Attardo G.M."/>
            <person name="Benoit J.B."/>
            <person name="Bornberg-Bauer E."/>
            <person name="Tobe S.S."/>
        </authorList>
    </citation>
    <scope>NUCLEOTIDE SEQUENCE</scope>
    <source>
        <strain evidence="10">Stay&amp;Tobe</strain>
    </source>
</reference>
<dbReference type="Proteomes" id="UP001233999">
    <property type="component" value="Unassembled WGS sequence"/>
</dbReference>
<comment type="subcellular location">
    <subcellularLocation>
        <location evidence="1">Cell membrane</location>
        <topology evidence="1">Multi-pass membrane protein</topology>
    </subcellularLocation>
</comment>
<dbReference type="PANTHER" id="PTHR42643">
    <property type="entry name" value="IONOTROPIC RECEPTOR 20A-RELATED"/>
    <property type="match status" value="1"/>
</dbReference>
<evidence type="ECO:0000256" key="5">
    <source>
        <dbReference type="ARBA" id="ARBA00023136"/>
    </source>
</evidence>
<comment type="caution">
    <text evidence="10">The sequence shown here is derived from an EMBL/GenBank/DDBJ whole genome shotgun (WGS) entry which is preliminary data.</text>
</comment>
<keyword evidence="6" id="KW-0675">Receptor</keyword>